<feature type="compositionally biased region" description="Basic and acidic residues" evidence="1">
    <location>
        <begin position="101"/>
        <end position="115"/>
    </location>
</feature>
<feature type="region of interest" description="Disordered" evidence="1">
    <location>
        <begin position="212"/>
        <end position="240"/>
    </location>
</feature>
<evidence type="ECO:0000313" key="2">
    <source>
        <dbReference type="EMBL" id="CAF9926315.1"/>
    </source>
</evidence>
<dbReference type="OrthoDB" id="5407772at2759"/>
<accession>A0A8H3ISV2</accession>
<feature type="compositionally biased region" description="Polar residues" evidence="1">
    <location>
        <begin position="212"/>
        <end position="231"/>
    </location>
</feature>
<sequence length="341" mass="36471">MISKFHAEADAPLSPVLSADGSVPTAAGGSGAGTIQDQPSNFPRNNSMPSITELESKEMRAAKSLSTRSSTEFEADIRHPGSAYEPIEDAAEISASASRDGPIEDIAKQGDSELPQVHEDTSMEYPLKCDALFELADQSFETVTDAPLHEDMPATPPTTPLPPVMDRISGPSSSFPYYATPKIMVHKPSQSSEGENPSSRTIDEVLANERQSLPQESNSQAPHSAQDSHVISSPPMQPMSLRPIAWQAPKDQEVKKSKLYLRKLRNAVARKTFLKITLGRQLAIPTKQMLRLLANGENVTVPDLSKPGVEAATMLVPQEAVGSITGAVLLPQGLAGAVSDS</sequence>
<reference evidence="2" key="1">
    <citation type="submission" date="2021-03" db="EMBL/GenBank/DDBJ databases">
        <authorList>
            <person name="Tagirdzhanova G."/>
        </authorList>
    </citation>
    <scope>NUCLEOTIDE SEQUENCE</scope>
</reference>
<comment type="caution">
    <text evidence="2">The sequence shown here is derived from an EMBL/GenBank/DDBJ whole genome shotgun (WGS) entry which is preliminary data.</text>
</comment>
<organism evidence="2 3">
    <name type="scientific">Imshaugia aleurites</name>
    <dbReference type="NCBI Taxonomy" id="172621"/>
    <lineage>
        <taxon>Eukaryota</taxon>
        <taxon>Fungi</taxon>
        <taxon>Dikarya</taxon>
        <taxon>Ascomycota</taxon>
        <taxon>Pezizomycotina</taxon>
        <taxon>Lecanoromycetes</taxon>
        <taxon>OSLEUM clade</taxon>
        <taxon>Lecanoromycetidae</taxon>
        <taxon>Lecanorales</taxon>
        <taxon>Lecanorineae</taxon>
        <taxon>Parmeliaceae</taxon>
        <taxon>Imshaugia</taxon>
    </lineage>
</organism>
<dbReference type="EMBL" id="CAJPDT010000043">
    <property type="protein sequence ID" value="CAF9926315.1"/>
    <property type="molecule type" value="Genomic_DNA"/>
</dbReference>
<protein>
    <submittedName>
        <fullName evidence="2">Uncharacterized protein</fullName>
    </submittedName>
</protein>
<name>A0A8H3ISV2_9LECA</name>
<gene>
    <name evidence="2" type="ORF">IMSHALPRED_006929</name>
</gene>
<evidence type="ECO:0000313" key="3">
    <source>
        <dbReference type="Proteomes" id="UP000664534"/>
    </source>
</evidence>
<proteinExistence type="predicted"/>
<feature type="compositionally biased region" description="Pro residues" evidence="1">
    <location>
        <begin position="154"/>
        <end position="163"/>
    </location>
</feature>
<dbReference type="AlphaFoldDB" id="A0A8H3ISV2"/>
<feature type="region of interest" description="Disordered" evidence="1">
    <location>
        <begin position="1"/>
        <end position="115"/>
    </location>
</feature>
<dbReference type="Proteomes" id="UP000664534">
    <property type="component" value="Unassembled WGS sequence"/>
</dbReference>
<evidence type="ECO:0000256" key="1">
    <source>
        <dbReference type="SAM" id="MobiDB-lite"/>
    </source>
</evidence>
<feature type="compositionally biased region" description="Polar residues" evidence="1">
    <location>
        <begin position="33"/>
        <end position="50"/>
    </location>
</feature>
<keyword evidence="3" id="KW-1185">Reference proteome</keyword>
<feature type="region of interest" description="Disordered" evidence="1">
    <location>
        <begin position="146"/>
        <end position="169"/>
    </location>
</feature>